<accession>A0A6G3XJI2</accession>
<dbReference type="EMBL" id="JAAGMN010007011">
    <property type="protein sequence ID" value="NEE17956.1"/>
    <property type="molecule type" value="Genomic_DNA"/>
</dbReference>
<gene>
    <name evidence="2" type="ORF">G3M58_67280</name>
</gene>
<sequence length="67" mass="7199">MSSAADTKPAPEEEPPARKKFTFPSALTILAVVTLAVWALAFLIPPGAYDRDEEGAPVQGTYHRVDS</sequence>
<evidence type="ECO:0000256" key="1">
    <source>
        <dbReference type="SAM" id="Phobius"/>
    </source>
</evidence>
<comment type="caution">
    <text evidence="2">The sequence shown here is derived from an EMBL/GenBank/DDBJ whole genome shotgun (WGS) entry which is preliminary data.</text>
</comment>
<name>A0A6G3XJI2_9ACTN</name>
<organism evidence="2">
    <name type="scientific">Streptomyces sp. SID7499</name>
    <dbReference type="NCBI Taxonomy" id="2706086"/>
    <lineage>
        <taxon>Bacteria</taxon>
        <taxon>Bacillati</taxon>
        <taxon>Actinomycetota</taxon>
        <taxon>Actinomycetes</taxon>
        <taxon>Kitasatosporales</taxon>
        <taxon>Streptomycetaceae</taxon>
        <taxon>Streptomyces</taxon>
    </lineage>
</organism>
<keyword evidence="1" id="KW-0812">Transmembrane</keyword>
<proteinExistence type="predicted"/>
<dbReference type="AlphaFoldDB" id="A0A6G3XJI2"/>
<reference evidence="2" key="1">
    <citation type="submission" date="2020-01" db="EMBL/GenBank/DDBJ databases">
        <title>Insect and environment-associated Actinomycetes.</title>
        <authorList>
            <person name="Currrie C."/>
            <person name="Chevrette M."/>
            <person name="Carlson C."/>
            <person name="Stubbendieck R."/>
            <person name="Wendt-Pienkowski E."/>
        </authorList>
    </citation>
    <scope>NUCLEOTIDE SEQUENCE</scope>
    <source>
        <strain evidence="2">SID7499</strain>
    </source>
</reference>
<keyword evidence="1" id="KW-0472">Membrane</keyword>
<feature type="transmembrane region" description="Helical" evidence="1">
    <location>
        <begin position="21"/>
        <end position="44"/>
    </location>
</feature>
<protein>
    <submittedName>
        <fullName evidence="2">YfcC family protein</fullName>
    </submittedName>
</protein>
<evidence type="ECO:0000313" key="2">
    <source>
        <dbReference type="EMBL" id="NEE17956.1"/>
    </source>
</evidence>
<feature type="non-terminal residue" evidence="2">
    <location>
        <position position="67"/>
    </location>
</feature>
<keyword evidence="1" id="KW-1133">Transmembrane helix</keyword>